<evidence type="ECO:0000313" key="1">
    <source>
        <dbReference type="EMBL" id="SNZ19496.1"/>
    </source>
</evidence>
<reference evidence="1 2" key="1">
    <citation type="submission" date="2017-09" db="EMBL/GenBank/DDBJ databases">
        <authorList>
            <person name="Ehlers B."/>
            <person name="Leendertz F.H."/>
        </authorList>
    </citation>
    <scope>NUCLEOTIDE SEQUENCE [LARGE SCALE GENOMIC DNA]</scope>
    <source>
        <strain evidence="1 2">DSM 18289</strain>
    </source>
</reference>
<dbReference type="PANTHER" id="PTHR35569:SF1">
    <property type="entry name" value="CYANAMIDE HYDRATASE DDI2-RELATED"/>
    <property type="match status" value="1"/>
</dbReference>
<gene>
    <name evidence="1" type="ORF">SAMN06265368_2585</name>
</gene>
<keyword evidence="1" id="KW-0378">Hydrolase</keyword>
<organism evidence="1 2">
    <name type="scientific">Cohaesibacter gelatinilyticus</name>
    <dbReference type="NCBI Taxonomy" id="372072"/>
    <lineage>
        <taxon>Bacteria</taxon>
        <taxon>Pseudomonadati</taxon>
        <taxon>Pseudomonadota</taxon>
        <taxon>Alphaproteobacteria</taxon>
        <taxon>Hyphomicrobiales</taxon>
        <taxon>Cohaesibacteraceae</taxon>
    </lineage>
</organism>
<accession>A0A285PH83</accession>
<dbReference type="PANTHER" id="PTHR35569">
    <property type="entry name" value="CYANAMIDE HYDRATASE DDI2-RELATED"/>
    <property type="match status" value="1"/>
</dbReference>
<dbReference type="SUPFAM" id="SSF109604">
    <property type="entry name" value="HD-domain/PDEase-like"/>
    <property type="match status" value="1"/>
</dbReference>
<evidence type="ECO:0000313" key="2">
    <source>
        <dbReference type="Proteomes" id="UP000219439"/>
    </source>
</evidence>
<dbReference type="RefSeq" id="WP_097153841.1">
    <property type="nucleotide sequence ID" value="NZ_OBEL01000002.1"/>
</dbReference>
<keyword evidence="2" id="KW-1185">Reference proteome</keyword>
<dbReference type="GO" id="GO:0016787">
    <property type="term" value="F:hydrolase activity"/>
    <property type="evidence" value="ECO:0007669"/>
    <property type="project" value="UniProtKB-KW"/>
</dbReference>
<dbReference type="AlphaFoldDB" id="A0A285PH83"/>
<dbReference type="OrthoDB" id="8478129at2"/>
<dbReference type="Proteomes" id="UP000219439">
    <property type="component" value="Unassembled WGS sequence"/>
</dbReference>
<sequence length="210" mass="23556">MPIFNDVSIPDSQMCKTALEFVKASHEPFLLNHVMRTYFFGSLAAQRASAKLDQEMFFLGAVMHDLGLVEDYVRDNRFEIDGANAAADFLLGAGYPDDKIEIVWDAIALHTTLGIPQSKRPEIGLVQLGAGIDVGVVPLEMLDSQFVDEVLVEYPRADFKNKMLERIAEVVGRKPHMTMHTFAEDILERHVEGHHRHNFCDAMHGSAFAE</sequence>
<dbReference type="EMBL" id="OBEL01000002">
    <property type="protein sequence ID" value="SNZ19496.1"/>
    <property type="molecule type" value="Genomic_DNA"/>
</dbReference>
<dbReference type="Gene3D" id="1.10.3210.10">
    <property type="entry name" value="Hypothetical protein af1432"/>
    <property type="match status" value="1"/>
</dbReference>
<name>A0A285PH83_9HYPH</name>
<proteinExistence type="predicted"/>
<protein>
    <submittedName>
        <fullName evidence="1">Metal dependent phosphohydrolase</fullName>
    </submittedName>
</protein>